<accession>A0A2U9BSA0</accession>
<reference evidence="2 3" key="1">
    <citation type="submission" date="2017-12" db="EMBL/GenBank/DDBJ databases">
        <title>Integrating genomic resources of turbot (Scophthalmus maximus) in depth evaluation of genetic and physical mapping variation across individuals.</title>
        <authorList>
            <person name="Martinez P."/>
        </authorList>
    </citation>
    <scope>NUCLEOTIDE SEQUENCE [LARGE SCALE GENOMIC DNA]</scope>
</reference>
<proteinExistence type="predicted"/>
<protein>
    <submittedName>
        <fullName evidence="2">Uncharacterized protein</fullName>
    </submittedName>
</protein>
<dbReference type="AlphaFoldDB" id="A0A2U9BSA0"/>
<evidence type="ECO:0000313" key="3">
    <source>
        <dbReference type="Proteomes" id="UP000246464"/>
    </source>
</evidence>
<feature type="compositionally biased region" description="Low complexity" evidence="1">
    <location>
        <begin position="9"/>
        <end position="22"/>
    </location>
</feature>
<dbReference type="EMBL" id="CP026251">
    <property type="protein sequence ID" value="AWP07088.1"/>
    <property type="molecule type" value="Genomic_DNA"/>
</dbReference>
<gene>
    <name evidence="2" type="ORF">SMAX5B_016590</name>
</gene>
<sequence>MALVTLQRSPTPSAASTGSTATTTAGEVSFVPVSFCKRVVWSSSITLRILGVKMNGEQIRGQKNEASV</sequence>
<keyword evidence="3" id="KW-1185">Reference proteome</keyword>
<name>A0A2U9BSA0_SCOMX</name>
<feature type="region of interest" description="Disordered" evidence="1">
    <location>
        <begin position="1"/>
        <end position="22"/>
    </location>
</feature>
<organism evidence="2 3">
    <name type="scientific">Scophthalmus maximus</name>
    <name type="common">Turbot</name>
    <name type="synonym">Psetta maxima</name>
    <dbReference type="NCBI Taxonomy" id="52904"/>
    <lineage>
        <taxon>Eukaryota</taxon>
        <taxon>Metazoa</taxon>
        <taxon>Chordata</taxon>
        <taxon>Craniata</taxon>
        <taxon>Vertebrata</taxon>
        <taxon>Euteleostomi</taxon>
        <taxon>Actinopterygii</taxon>
        <taxon>Neopterygii</taxon>
        <taxon>Teleostei</taxon>
        <taxon>Neoteleostei</taxon>
        <taxon>Acanthomorphata</taxon>
        <taxon>Carangaria</taxon>
        <taxon>Pleuronectiformes</taxon>
        <taxon>Pleuronectoidei</taxon>
        <taxon>Scophthalmidae</taxon>
        <taxon>Scophthalmus</taxon>
    </lineage>
</organism>
<dbReference type="Proteomes" id="UP000246464">
    <property type="component" value="Chromosome 9"/>
</dbReference>
<evidence type="ECO:0000256" key="1">
    <source>
        <dbReference type="SAM" id="MobiDB-lite"/>
    </source>
</evidence>
<evidence type="ECO:0000313" key="2">
    <source>
        <dbReference type="EMBL" id="AWP07088.1"/>
    </source>
</evidence>